<accession>A0AAV9LCL7</accession>
<dbReference type="AlphaFoldDB" id="A0AAV9LCL7"/>
<evidence type="ECO:0000313" key="2">
    <source>
        <dbReference type="Proteomes" id="UP001311915"/>
    </source>
</evidence>
<gene>
    <name evidence="1" type="ORF">R3W88_012697</name>
</gene>
<reference evidence="1 2" key="1">
    <citation type="submission" date="2023-10" db="EMBL/GenBank/DDBJ databases">
        <title>Genome-Wide Identification Analysis in wild type Solanum Pinnatisectum Reveals Some Genes Defensing Phytophthora Infestans.</title>
        <authorList>
            <person name="Sun C."/>
        </authorList>
    </citation>
    <scope>NUCLEOTIDE SEQUENCE [LARGE SCALE GENOMIC DNA]</scope>
    <source>
        <strain evidence="1">LQN</strain>
        <tissue evidence="1">Leaf</tissue>
    </source>
</reference>
<evidence type="ECO:0000313" key="1">
    <source>
        <dbReference type="EMBL" id="KAK4722464.1"/>
    </source>
</evidence>
<sequence length="79" mass="8792">MSKQQQSNGGIHGKKQLCLPSPTCPSPASRIQSFLWLRDAAISHIRKRESIQAVRATPLIRISWDFGENLAPRAAFSHP</sequence>
<comment type="caution">
    <text evidence="1">The sequence shown here is derived from an EMBL/GenBank/DDBJ whole genome shotgun (WGS) entry which is preliminary data.</text>
</comment>
<dbReference type="Proteomes" id="UP001311915">
    <property type="component" value="Unassembled WGS sequence"/>
</dbReference>
<protein>
    <submittedName>
        <fullName evidence="1">Uncharacterized protein</fullName>
    </submittedName>
</protein>
<organism evidence="1 2">
    <name type="scientific">Solanum pinnatisectum</name>
    <name type="common">tansyleaf nightshade</name>
    <dbReference type="NCBI Taxonomy" id="50273"/>
    <lineage>
        <taxon>Eukaryota</taxon>
        <taxon>Viridiplantae</taxon>
        <taxon>Streptophyta</taxon>
        <taxon>Embryophyta</taxon>
        <taxon>Tracheophyta</taxon>
        <taxon>Spermatophyta</taxon>
        <taxon>Magnoliopsida</taxon>
        <taxon>eudicotyledons</taxon>
        <taxon>Gunneridae</taxon>
        <taxon>Pentapetalae</taxon>
        <taxon>asterids</taxon>
        <taxon>lamiids</taxon>
        <taxon>Solanales</taxon>
        <taxon>Solanaceae</taxon>
        <taxon>Solanoideae</taxon>
        <taxon>Solaneae</taxon>
        <taxon>Solanum</taxon>
    </lineage>
</organism>
<dbReference type="EMBL" id="JAWPEI010000007">
    <property type="protein sequence ID" value="KAK4722464.1"/>
    <property type="molecule type" value="Genomic_DNA"/>
</dbReference>
<proteinExistence type="predicted"/>
<name>A0AAV9LCL7_9SOLN</name>
<keyword evidence="2" id="KW-1185">Reference proteome</keyword>